<evidence type="ECO:0000256" key="4">
    <source>
        <dbReference type="ARBA" id="ARBA00023049"/>
    </source>
</evidence>
<reference evidence="6" key="2">
    <citation type="submission" date="2023-03" db="EMBL/GenBank/DDBJ databases">
        <authorList>
            <person name="Inwood S.N."/>
            <person name="Skelly J.G."/>
            <person name="Guhlin J."/>
            <person name="Harrop T.W.R."/>
            <person name="Goldson S.G."/>
            <person name="Dearden P.K."/>
        </authorList>
    </citation>
    <scope>NUCLEOTIDE SEQUENCE</scope>
    <source>
        <strain evidence="6">Lincoln</strain>
        <tissue evidence="6">Whole body</tissue>
    </source>
</reference>
<dbReference type="InterPro" id="IPR036365">
    <property type="entry name" value="PGBD-like_sf"/>
</dbReference>
<evidence type="ECO:0000256" key="3">
    <source>
        <dbReference type="ARBA" id="ARBA00022729"/>
    </source>
</evidence>
<feature type="domain" description="Peptidoglycan binding-like" evidence="5">
    <location>
        <begin position="17"/>
        <end position="70"/>
    </location>
</feature>
<keyword evidence="4" id="KW-0482">Metalloprotease</keyword>
<protein>
    <recommendedName>
        <fullName evidence="5">Peptidoglycan binding-like domain-containing protein</fullName>
    </recommendedName>
</protein>
<keyword evidence="4" id="KW-0378">Hydrolase</keyword>
<gene>
    <name evidence="6" type="ORF">PV327_011022</name>
</gene>
<dbReference type="Pfam" id="PF01471">
    <property type="entry name" value="PG_binding_1"/>
    <property type="match status" value="1"/>
</dbReference>
<sequence length="117" mass="13533">MALPAESIIQTQRLSVTQNYLMNFGYLPQSDLETGNLRTDDQLREAIRSLQNYGGIPETGEIDEATQKLMKSPRCGVADKIDPRYKRSRHKRFTIHGQPWPYKNLTWRLVPLSTHFS</sequence>
<evidence type="ECO:0000256" key="2">
    <source>
        <dbReference type="ARBA" id="ARBA00010370"/>
    </source>
</evidence>
<evidence type="ECO:0000256" key="1">
    <source>
        <dbReference type="ARBA" id="ARBA00001947"/>
    </source>
</evidence>
<comment type="cofactor">
    <cofactor evidence="1">
        <name>Zn(2+)</name>
        <dbReference type="ChEBI" id="CHEBI:29105"/>
    </cofactor>
</comment>
<dbReference type="EMBL" id="JAQQBR010001864">
    <property type="protein sequence ID" value="KAK0159507.1"/>
    <property type="molecule type" value="Genomic_DNA"/>
</dbReference>
<evidence type="ECO:0000313" key="6">
    <source>
        <dbReference type="EMBL" id="KAK0159507.1"/>
    </source>
</evidence>
<dbReference type="SUPFAM" id="SSF47090">
    <property type="entry name" value="PGBD-like"/>
    <property type="match status" value="1"/>
</dbReference>
<dbReference type="GO" id="GO:0030574">
    <property type="term" value="P:collagen catabolic process"/>
    <property type="evidence" value="ECO:0007669"/>
    <property type="project" value="TreeGrafter"/>
</dbReference>
<dbReference type="Gene3D" id="3.40.390.10">
    <property type="entry name" value="Collagenase (Catalytic Domain)"/>
    <property type="match status" value="1"/>
</dbReference>
<accession>A0AA39C860</accession>
<keyword evidence="4" id="KW-0645">Protease</keyword>
<keyword evidence="7" id="KW-1185">Reference proteome</keyword>
<dbReference type="InterPro" id="IPR002477">
    <property type="entry name" value="Peptidoglycan-bd-like"/>
</dbReference>
<name>A0AA39C860_MICHY</name>
<dbReference type="PANTHER" id="PTHR10201:SF291">
    <property type="entry name" value="MATRIX METALLOPROTEINASE 1, ISOFORM C-RELATED"/>
    <property type="match status" value="1"/>
</dbReference>
<keyword evidence="3" id="KW-0732">Signal</keyword>
<comment type="similarity">
    <text evidence="2">Belongs to the peptidase M10A family.</text>
</comment>
<organism evidence="6 7">
    <name type="scientific">Microctonus hyperodae</name>
    <name type="common">Parasitoid wasp</name>
    <dbReference type="NCBI Taxonomy" id="165561"/>
    <lineage>
        <taxon>Eukaryota</taxon>
        <taxon>Metazoa</taxon>
        <taxon>Ecdysozoa</taxon>
        <taxon>Arthropoda</taxon>
        <taxon>Hexapoda</taxon>
        <taxon>Insecta</taxon>
        <taxon>Pterygota</taxon>
        <taxon>Neoptera</taxon>
        <taxon>Endopterygota</taxon>
        <taxon>Hymenoptera</taxon>
        <taxon>Apocrita</taxon>
        <taxon>Ichneumonoidea</taxon>
        <taxon>Braconidae</taxon>
        <taxon>Euphorinae</taxon>
        <taxon>Microctonus</taxon>
    </lineage>
</organism>
<dbReference type="GO" id="GO:0004222">
    <property type="term" value="F:metalloendopeptidase activity"/>
    <property type="evidence" value="ECO:0007669"/>
    <property type="project" value="TreeGrafter"/>
</dbReference>
<evidence type="ECO:0000259" key="5">
    <source>
        <dbReference type="Pfam" id="PF01471"/>
    </source>
</evidence>
<dbReference type="GO" id="GO:0030198">
    <property type="term" value="P:extracellular matrix organization"/>
    <property type="evidence" value="ECO:0007669"/>
    <property type="project" value="TreeGrafter"/>
</dbReference>
<proteinExistence type="inferred from homology"/>
<comment type="caution">
    <text evidence="6">The sequence shown here is derived from an EMBL/GenBank/DDBJ whole genome shotgun (WGS) entry which is preliminary data.</text>
</comment>
<dbReference type="GO" id="GO:0005615">
    <property type="term" value="C:extracellular space"/>
    <property type="evidence" value="ECO:0007669"/>
    <property type="project" value="TreeGrafter"/>
</dbReference>
<dbReference type="AlphaFoldDB" id="A0AA39C860"/>
<dbReference type="PANTHER" id="PTHR10201">
    <property type="entry name" value="MATRIX METALLOPROTEINASE"/>
    <property type="match status" value="1"/>
</dbReference>
<evidence type="ECO:0000313" key="7">
    <source>
        <dbReference type="Proteomes" id="UP001168972"/>
    </source>
</evidence>
<dbReference type="Proteomes" id="UP001168972">
    <property type="component" value="Unassembled WGS sequence"/>
</dbReference>
<reference evidence="6" key="1">
    <citation type="journal article" date="2023" name="bioRxiv">
        <title>Scaffold-level genome assemblies of two parasitoid biocontrol wasps reveal the parthenogenesis mechanism and an associated novel virus.</title>
        <authorList>
            <person name="Inwood S."/>
            <person name="Skelly J."/>
            <person name="Guhlin J."/>
            <person name="Harrop T."/>
            <person name="Goldson S."/>
            <person name="Dearden P."/>
        </authorList>
    </citation>
    <scope>NUCLEOTIDE SEQUENCE</scope>
    <source>
        <strain evidence="6">Lincoln</strain>
        <tissue evidence="6">Whole body</tissue>
    </source>
</reference>
<dbReference type="InterPro" id="IPR024079">
    <property type="entry name" value="MetalloPept_cat_dom_sf"/>
</dbReference>